<dbReference type="InterPro" id="IPR003439">
    <property type="entry name" value="ABC_transporter-like_ATP-bd"/>
</dbReference>
<name>A0A7G9S0X2_9FIRM</name>
<evidence type="ECO:0000313" key="6">
    <source>
        <dbReference type="EMBL" id="QNN61497.1"/>
    </source>
</evidence>
<keyword evidence="2" id="KW-0813">Transport</keyword>
<reference evidence="6 7" key="1">
    <citation type="submission" date="2020-08" db="EMBL/GenBank/DDBJ databases">
        <title>Genome sequence of Erysipelothrix inopinata DSM 15511T.</title>
        <authorList>
            <person name="Hyun D.-W."/>
            <person name="Bae J.-W."/>
        </authorList>
    </citation>
    <scope>NUCLEOTIDE SEQUENCE [LARGE SCALE GENOMIC DNA]</scope>
    <source>
        <strain evidence="6 7">DSM 15511</strain>
    </source>
</reference>
<dbReference type="Proteomes" id="UP000515928">
    <property type="component" value="Chromosome"/>
</dbReference>
<evidence type="ECO:0000256" key="1">
    <source>
        <dbReference type="ARBA" id="ARBA00005417"/>
    </source>
</evidence>
<accession>A0A7G9S0X2</accession>
<dbReference type="PANTHER" id="PTHR42711:SF5">
    <property type="entry name" value="ABC TRANSPORTER ATP-BINDING PROTEIN NATA"/>
    <property type="match status" value="1"/>
</dbReference>
<dbReference type="PANTHER" id="PTHR42711">
    <property type="entry name" value="ABC TRANSPORTER ATP-BINDING PROTEIN"/>
    <property type="match status" value="1"/>
</dbReference>
<sequence length="285" mass="32539">MLTINKLEVHYKEFRALNITQPIQVSKGDRIGIIGSNGSGKTTLIKACLKMIPYNGSIQTDIDPNDMAVHMQSNDYVETMNTRYILEAILNTNIKDNKKLQELIDFFDFNPNLDKKYKNLSGGQKQRFTLIMILMQDAPLTFFDEVTTGLDFETRQALIQKILKWYDGKNASIMFVTHYYEELAQLTNKLLILDKGELIDFGTHDELFAKYCGHSIIRCDITPETEGDFASYKQLRSPNNSIVISCNNSDEEMEIIKKLNAKNLNFRRSNNDIEILTLNAIGGSN</sequence>
<keyword evidence="4 6" id="KW-0067">ATP-binding</keyword>
<evidence type="ECO:0000259" key="5">
    <source>
        <dbReference type="PROSITE" id="PS50893"/>
    </source>
</evidence>
<dbReference type="PROSITE" id="PS50893">
    <property type="entry name" value="ABC_TRANSPORTER_2"/>
    <property type="match status" value="1"/>
</dbReference>
<proteinExistence type="inferred from homology"/>
<feature type="domain" description="ABC transporter" evidence="5">
    <location>
        <begin position="2"/>
        <end position="220"/>
    </location>
</feature>
<evidence type="ECO:0000256" key="4">
    <source>
        <dbReference type="ARBA" id="ARBA00022840"/>
    </source>
</evidence>
<gene>
    <name evidence="6" type="ORF">H9L01_03810</name>
</gene>
<dbReference type="PROSITE" id="PS00211">
    <property type="entry name" value="ABC_TRANSPORTER_1"/>
    <property type="match status" value="1"/>
</dbReference>
<dbReference type="KEGG" id="eio:H9L01_03810"/>
<evidence type="ECO:0000256" key="2">
    <source>
        <dbReference type="ARBA" id="ARBA00022448"/>
    </source>
</evidence>
<keyword evidence="3" id="KW-0547">Nucleotide-binding</keyword>
<dbReference type="InterPro" id="IPR027417">
    <property type="entry name" value="P-loop_NTPase"/>
</dbReference>
<evidence type="ECO:0000313" key="7">
    <source>
        <dbReference type="Proteomes" id="UP000515928"/>
    </source>
</evidence>
<organism evidence="6 7">
    <name type="scientific">Erysipelothrix inopinata</name>
    <dbReference type="NCBI Taxonomy" id="225084"/>
    <lineage>
        <taxon>Bacteria</taxon>
        <taxon>Bacillati</taxon>
        <taxon>Bacillota</taxon>
        <taxon>Erysipelotrichia</taxon>
        <taxon>Erysipelotrichales</taxon>
        <taxon>Erysipelotrichaceae</taxon>
        <taxon>Erysipelothrix</taxon>
    </lineage>
</organism>
<dbReference type="EMBL" id="CP060715">
    <property type="protein sequence ID" value="QNN61497.1"/>
    <property type="molecule type" value="Genomic_DNA"/>
</dbReference>
<protein>
    <submittedName>
        <fullName evidence="6">ABC transporter ATP-binding protein</fullName>
    </submittedName>
</protein>
<comment type="similarity">
    <text evidence="1">Belongs to the ABC transporter superfamily.</text>
</comment>
<keyword evidence="7" id="KW-1185">Reference proteome</keyword>
<dbReference type="AlphaFoldDB" id="A0A7G9S0X2"/>
<dbReference type="InterPro" id="IPR017871">
    <property type="entry name" value="ABC_transporter-like_CS"/>
</dbReference>
<dbReference type="Pfam" id="PF00005">
    <property type="entry name" value="ABC_tran"/>
    <property type="match status" value="1"/>
</dbReference>
<dbReference type="SMART" id="SM00382">
    <property type="entry name" value="AAA"/>
    <property type="match status" value="1"/>
</dbReference>
<dbReference type="InterPro" id="IPR003593">
    <property type="entry name" value="AAA+_ATPase"/>
</dbReference>
<dbReference type="RefSeq" id="WP_187534697.1">
    <property type="nucleotide sequence ID" value="NZ_CBCSHU010000013.1"/>
</dbReference>
<dbReference type="SUPFAM" id="SSF52540">
    <property type="entry name" value="P-loop containing nucleoside triphosphate hydrolases"/>
    <property type="match status" value="1"/>
</dbReference>
<dbReference type="GO" id="GO:0005524">
    <property type="term" value="F:ATP binding"/>
    <property type="evidence" value="ECO:0007669"/>
    <property type="project" value="UniProtKB-KW"/>
</dbReference>
<dbReference type="Gene3D" id="3.40.50.300">
    <property type="entry name" value="P-loop containing nucleotide triphosphate hydrolases"/>
    <property type="match status" value="1"/>
</dbReference>
<dbReference type="InterPro" id="IPR050763">
    <property type="entry name" value="ABC_transporter_ATP-binding"/>
</dbReference>
<evidence type="ECO:0000256" key="3">
    <source>
        <dbReference type="ARBA" id="ARBA00022741"/>
    </source>
</evidence>
<dbReference type="GO" id="GO:0016887">
    <property type="term" value="F:ATP hydrolysis activity"/>
    <property type="evidence" value="ECO:0007669"/>
    <property type="project" value="InterPro"/>
</dbReference>